<dbReference type="Proteomes" id="UP000248314">
    <property type="component" value="Unassembled WGS sequence"/>
</dbReference>
<accession>A0A318HXS0</accession>
<keyword evidence="1" id="KW-0812">Transmembrane</keyword>
<proteinExistence type="predicted"/>
<keyword evidence="1" id="KW-1133">Transmembrane helix</keyword>
<name>A0A318HXS0_9BACT</name>
<gene>
    <name evidence="2" type="ORF">EJ73_01731</name>
</gene>
<evidence type="ECO:0000313" key="3">
    <source>
        <dbReference type="Proteomes" id="UP000248314"/>
    </source>
</evidence>
<protein>
    <submittedName>
        <fullName evidence="2">Uncharacterized protein</fullName>
    </submittedName>
</protein>
<evidence type="ECO:0000256" key="1">
    <source>
        <dbReference type="SAM" id="Phobius"/>
    </source>
</evidence>
<evidence type="ECO:0000313" key="2">
    <source>
        <dbReference type="EMBL" id="PXX21450.1"/>
    </source>
</evidence>
<dbReference type="AlphaFoldDB" id="A0A318HXS0"/>
<keyword evidence="1" id="KW-0472">Membrane</keyword>
<reference evidence="2 3" key="1">
    <citation type="submission" date="2018-05" db="EMBL/GenBank/DDBJ databases">
        <title>Genomic Encyclopedia of Type Strains, Phase I: the one thousand microbial genomes (KMG-I) project.</title>
        <authorList>
            <person name="Kyrpides N."/>
        </authorList>
    </citation>
    <scope>NUCLEOTIDE SEQUENCE [LARGE SCALE GENOMIC DNA]</scope>
    <source>
        <strain evidence="2 3">DSM 15611</strain>
    </source>
</reference>
<comment type="caution">
    <text evidence="2">The sequence shown here is derived from an EMBL/GenBank/DDBJ whole genome shotgun (WGS) entry which is preliminary data.</text>
</comment>
<sequence length="58" mass="6651">MIDTCDTVPYLYAIANVRKNMKTTTYLVIKNKQNGAFMLNFVSLLLSFTDIFVAVWVN</sequence>
<feature type="transmembrane region" description="Helical" evidence="1">
    <location>
        <begin position="37"/>
        <end position="57"/>
    </location>
</feature>
<dbReference type="EMBL" id="QJJX01000019">
    <property type="protein sequence ID" value="PXX21450.1"/>
    <property type="molecule type" value="Genomic_DNA"/>
</dbReference>
<keyword evidence="3" id="KW-1185">Reference proteome</keyword>
<organism evidence="2 3">
    <name type="scientific">Hoylesella shahii DSM 15611 = JCM 12083</name>
    <dbReference type="NCBI Taxonomy" id="1122991"/>
    <lineage>
        <taxon>Bacteria</taxon>
        <taxon>Pseudomonadati</taxon>
        <taxon>Bacteroidota</taxon>
        <taxon>Bacteroidia</taxon>
        <taxon>Bacteroidales</taxon>
        <taxon>Prevotellaceae</taxon>
        <taxon>Hoylesella</taxon>
    </lineage>
</organism>